<dbReference type="RefSeq" id="WP_129458993.1">
    <property type="nucleotide sequence ID" value="NZ_PPCV01000006.1"/>
</dbReference>
<name>A0A4Q2EIM8_9ACTN</name>
<dbReference type="AlphaFoldDB" id="A0A4Q2EIM8"/>
<sequence length="617" mass="64359">MSTVALTQALSRLRSAVAEVRLPLSLPGSDAAAESARAIVTQLDDYVLPRLASLDAPLLAVIGGSTGAGKSTLVNSLLGRVVSRPGVIRPTTRSPVLVHHPDEADYFTSDRILPGLARSLDQADDTHTLQLVPDASLPRGLALLDAPDVDSVVQENRALAAQLLSAADLWLFVTSAARYADAVPWEYLRSAADRSAAVAVVLDRVPPAAMLEVPPHLGRLMVERGLGRSPLFAVPETATDASGMLPDSAVAPIRTWLATLAADQASRQAVVLQTLDGAIGALVRSAPAIADAVDAEVEAVAQLRGDADRSFAEAVRTIAVQTSDGSLLRGEVLSRWQDFVGTGEFMRTVEQKIGWLRDKLRATLRGEPPQVNEVKLAVESGLEVFVREEGDAAAERAEAAWGAHPAGRTILAATRDDLQHTSPEFPAAVSAAIRSWQGDVLALVSEVGASKRAKARYLALGVNGVGVALMIVVFTQTGGLTGAEVGVAGGTAVLAQRLLEAVFGEDTVRRLTRQAKAQLDARIEGVLALELARYDRALSSTGVDASAASAVRDAVAAVHACVTDMPALAQAGSVDGLNPAAQTPALETGASEAILSGEVLDPVEEADGVRVEVPHEG</sequence>
<gene>
    <name evidence="1" type="ORF">C1706_09400</name>
</gene>
<evidence type="ECO:0000313" key="1">
    <source>
        <dbReference type="EMBL" id="RXW31775.1"/>
    </source>
</evidence>
<keyword evidence="2" id="KW-1185">Reference proteome</keyword>
<reference evidence="1 2" key="1">
    <citation type="submission" date="2018-01" db="EMBL/GenBank/DDBJ databases">
        <title>Lactibacter flavus gen. nov., sp. nov., a novel bacterium of the family Propionibacteriaceae isolated from raw milk and dairy products.</title>
        <authorList>
            <person name="Wenning M."/>
            <person name="Breitenwieser F."/>
            <person name="Huptas C."/>
            <person name="von Neubeck M."/>
            <person name="Busse H.-J."/>
            <person name="Scherer S."/>
        </authorList>
    </citation>
    <scope>NUCLEOTIDE SEQUENCE [LARGE SCALE GENOMIC DNA]</scope>
    <source>
        <strain evidence="1 2">VG341</strain>
    </source>
</reference>
<dbReference type="InterPro" id="IPR027417">
    <property type="entry name" value="P-loop_NTPase"/>
</dbReference>
<evidence type="ECO:0000313" key="2">
    <source>
        <dbReference type="Proteomes" id="UP000290624"/>
    </source>
</evidence>
<organism evidence="1 2">
    <name type="scientific">Propioniciclava flava</name>
    <dbReference type="NCBI Taxonomy" id="2072026"/>
    <lineage>
        <taxon>Bacteria</taxon>
        <taxon>Bacillati</taxon>
        <taxon>Actinomycetota</taxon>
        <taxon>Actinomycetes</taxon>
        <taxon>Propionibacteriales</taxon>
        <taxon>Propionibacteriaceae</taxon>
        <taxon>Propioniciclava</taxon>
    </lineage>
</organism>
<protein>
    <submittedName>
        <fullName evidence="1">ABC transporter</fullName>
    </submittedName>
</protein>
<dbReference type="SUPFAM" id="SSF52540">
    <property type="entry name" value="P-loop containing nucleoside triphosphate hydrolases"/>
    <property type="match status" value="1"/>
</dbReference>
<dbReference type="Gene3D" id="3.40.50.300">
    <property type="entry name" value="P-loop containing nucleotide triphosphate hydrolases"/>
    <property type="match status" value="1"/>
</dbReference>
<accession>A0A4Q2EIM8</accession>
<dbReference type="Proteomes" id="UP000290624">
    <property type="component" value="Unassembled WGS sequence"/>
</dbReference>
<dbReference type="OrthoDB" id="207675at2"/>
<comment type="caution">
    <text evidence="1">The sequence shown here is derived from an EMBL/GenBank/DDBJ whole genome shotgun (WGS) entry which is preliminary data.</text>
</comment>
<proteinExistence type="predicted"/>
<dbReference type="EMBL" id="PPCV01000006">
    <property type="protein sequence ID" value="RXW31775.1"/>
    <property type="molecule type" value="Genomic_DNA"/>
</dbReference>
<dbReference type="CDD" id="cd00882">
    <property type="entry name" value="Ras_like_GTPase"/>
    <property type="match status" value="1"/>
</dbReference>